<evidence type="ECO:0000313" key="2">
    <source>
        <dbReference type="Proteomes" id="UP001500124"/>
    </source>
</evidence>
<dbReference type="RefSeq" id="WP_345670923.1">
    <property type="nucleotide sequence ID" value="NZ_BAABKC010000087.1"/>
</dbReference>
<accession>A0ABP9L8W0</accession>
<sequence length="399" mass="44680">MSWRYIAMRTVSRDFLDWDVPFTADSPPLRELSGPGQMTGTIEPEYLRLMAKPDGLPILAEWGTSLFAEFEGRIRWGGIITDLSYEDQAMKVTCAGYSSYPSGMPYLGSGIQSGKKMPKKWAYDGKDKNHDGYIDGSKPKKKMPKKPADPISARWDAFDAVRHIWSHLQSFTYGNLGLTLDGHDSGYKLGASNGEDPWELLWWDNPDCGETITSILDLAKADYLERHSWDGTKEKILHHIDFGTRRLGKARTDLRFAQGENIIEIAKPSGQGELFANDVYVLGKGSGAKTARARSVAYDKRVRRARMITRKDTANLATLTGYGNKERAKHTEQLTIPAIAIRHHPNAPLGSWNLGDRILVQVEVPWVGELAIWHRVVSEETDPAAGTAVLRLTRQDFYG</sequence>
<evidence type="ECO:0000313" key="1">
    <source>
        <dbReference type="EMBL" id="GAA5071059.1"/>
    </source>
</evidence>
<organism evidence="1 2">
    <name type="scientific">Streptomyces similanensis</name>
    <dbReference type="NCBI Taxonomy" id="1274988"/>
    <lineage>
        <taxon>Bacteria</taxon>
        <taxon>Bacillati</taxon>
        <taxon>Actinomycetota</taxon>
        <taxon>Actinomycetes</taxon>
        <taxon>Kitasatosporales</taxon>
        <taxon>Streptomycetaceae</taxon>
        <taxon>Streptomyces</taxon>
    </lineage>
</organism>
<keyword evidence="2" id="KW-1185">Reference proteome</keyword>
<evidence type="ECO:0008006" key="3">
    <source>
        <dbReference type="Google" id="ProtNLM"/>
    </source>
</evidence>
<gene>
    <name evidence="1" type="ORF">GCM10023336_56750</name>
</gene>
<protein>
    <recommendedName>
        <fullName evidence="3">Phage tail protein</fullName>
    </recommendedName>
</protein>
<dbReference type="EMBL" id="BAABKC010000087">
    <property type="protein sequence ID" value="GAA5071059.1"/>
    <property type="molecule type" value="Genomic_DNA"/>
</dbReference>
<dbReference type="Proteomes" id="UP001500124">
    <property type="component" value="Unassembled WGS sequence"/>
</dbReference>
<name>A0ABP9L8W0_9ACTN</name>
<reference evidence="2" key="1">
    <citation type="journal article" date="2019" name="Int. J. Syst. Evol. Microbiol.">
        <title>The Global Catalogue of Microorganisms (GCM) 10K type strain sequencing project: providing services to taxonomists for standard genome sequencing and annotation.</title>
        <authorList>
            <consortium name="The Broad Institute Genomics Platform"/>
            <consortium name="The Broad Institute Genome Sequencing Center for Infectious Disease"/>
            <person name="Wu L."/>
            <person name="Ma J."/>
        </authorList>
    </citation>
    <scope>NUCLEOTIDE SEQUENCE [LARGE SCALE GENOMIC DNA]</scope>
    <source>
        <strain evidence="2">JCM 18410</strain>
    </source>
</reference>
<proteinExistence type="predicted"/>
<comment type="caution">
    <text evidence="1">The sequence shown here is derived from an EMBL/GenBank/DDBJ whole genome shotgun (WGS) entry which is preliminary data.</text>
</comment>